<accession>A0ACB0EAR4</accession>
<reference evidence="1" key="1">
    <citation type="submission" date="2023-05" db="EMBL/GenBank/DDBJ databases">
        <authorList>
            <consortium name="ELIXIR-Norway"/>
        </authorList>
    </citation>
    <scope>NUCLEOTIDE SEQUENCE</scope>
</reference>
<evidence type="ECO:0000313" key="1">
    <source>
        <dbReference type="EMBL" id="CAI9697464.1"/>
    </source>
</evidence>
<dbReference type="EMBL" id="OX596101">
    <property type="protein sequence ID" value="CAI9697464.1"/>
    <property type="molecule type" value="Genomic_DNA"/>
</dbReference>
<name>A0ACB0EAR4_RANTA</name>
<sequence>MQAELLSRCGICLPTGDRTPVPCIARDGAVVQTWALRRPVPDLRGGAGGAWAALSGLGVHKARAPVFKERIGSEPRQGDALHRGGAVAVSGSMLAGHARGWRGLQQALASQGAREAAPTALDTPEASFCRKCETAQKPTPAVIPNPTFLSHPQRQ</sequence>
<dbReference type="Proteomes" id="UP001162501">
    <property type="component" value="Chromosome 17"/>
</dbReference>
<protein>
    <submittedName>
        <fullName evidence="1">Uncharacterized protein</fullName>
    </submittedName>
</protein>
<proteinExistence type="predicted"/>
<gene>
    <name evidence="1" type="ORF">MRATA1EN3_LOCUS8677</name>
</gene>
<organism evidence="1 2">
    <name type="scientific">Rangifer tarandus platyrhynchus</name>
    <name type="common">Svalbard reindeer</name>
    <dbReference type="NCBI Taxonomy" id="3082113"/>
    <lineage>
        <taxon>Eukaryota</taxon>
        <taxon>Metazoa</taxon>
        <taxon>Chordata</taxon>
        <taxon>Craniata</taxon>
        <taxon>Vertebrata</taxon>
        <taxon>Euteleostomi</taxon>
        <taxon>Mammalia</taxon>
        <taxon>Eutheria</taxon>
        <taxon>Laurasiatheria</taxon>
        <taxon>Artiodactyla</taxon>
        <taxon>Ruminantia</taxon>
        <taxon>Pecora</taxon>
        <taxon>Cervidae</taxon>
        <taxon>Odocoileinae</taxon>
        <taxon>Rangifer</taxon>
    </lineage>
</organism>
<evidence type="ECO:0000313" key="2">
    <source>
        <dbReference type="Proteomes" id="UP001162501"/>
    </source>
</evidence>